<reference evidence="1" key="1">
    <citation type="submission" date="2015-06" db="UniProtKB">
        <authorList>
            <consortium name="EnsemblPlants"/>
        </authorList>
    </citation>
    <scope>IDENTIFICATION</scope>
</reference>
<proteinExistence type="predicted"/>
<sequence>MLAVLNWLGSSESQDALSEVLAGITSPLDTEFFCRSAHSAAMYAVTSMICYADDRYVCFARDEDKWVIYGFETVELSYS</sequence>
<dbReference type="AlphaFoldDB" id="N1R2F6"/>
<dbReference type="EnsemblPlants" id="EMT19420">
    <property type="protein sequence ID" value="EMT19420"/>
    <property type="gene ID" value="F775_25171"/>
</dbReference>
<protein>
    <submittedName>
        <fullName evidence="1">Uncharacterized protein</fullName>
    </submittedName>
</protein>
<name>N1R2F6_AEGTA</name>
<dbReference type="PANTHER" id="PTHR34465">
    <property type="entry name" value="CARBOXYL-TERMINAL HYDROLASE-LIKE PROTEIN, PUTATIVE (DUF627 AND DUF629)-RELATED"/>
    <property type="match status" value="1"/>
</dbReference>
<dbReference type="PANTHER" id="PTHR34465:SF6">
    <property type="entry name" value="OS11G0599000 PROTEIN"/>
    <property type="match status" value="1"/>
</dbReference>
<evidence type="ECO:0000313" key="1">
    <source>
        <dbReference type="EnsemblPlants" id="EMT19420"/>
    </source>
</evidence>
<accession>N1R2F6</accession>
<organism evidence="1">
    <name type="scientific">Aegilops tauschii</name>
    <name type="common">Tausch's goatgrass</name>
    <name type="synonym">Aegilops squarrosa</name>
    <dbReference type="NCBI Taxonomy" id="37682"/>
    <lineage>
        <taxon>Eukaryota</taxon>
        <taxon>Viridiplantae</taxon>
        <taxon>Streptophyta</taxon>
        <taxon>Embryophyta</taxon>
        <taxon>Tracheophyta</taxon>
        <taxon>Spermatophyta</taxon>
        <taxon>Magnoliopsida</taxon>
        <taxon>Liliopsida</taxon>
        <taxon>Poales</taxon>
        <taxon>Poaceae</taxon>
        <taxon>BOP clade</taxon>
        <taxon>Pooideae</taxon>
        <taxon>Triticodae</taxon>
        <taxon>Triticeae</taxon>
        <taxon>Triticinae</taxon>
        <taxon>Aegilops</taxon>
    </lineage>
</organism>